<reference evidence="1 2" key="1">
    <citation type="submission" date="2015-12" db="EMBL/GenBank/DDBJ databases">
        <title>Bacillus cereus Group isolate.</title>
        <authorList>
            <person name="Kovac J."/>
        </authorList>
    </citation>
    <scope>NUCLEOTIDE SEQUENCE [LARGE SCALE GENOMIC DNA]</scope>
    <source>
        <strain evidence="1 2">FSL K6-0073</strain>
    </source>
</reference>
<gene>
    <name evidence="1" type="ORF">AT268_31815</name>
</gene>
<name>A0A9X0SPD8_BACCE</name>
<dbReference type="EMBL" id="LOMO01000001">
    <property type="protein sequence ID" value="KXY51092.1"/>
    <property type="molecule type" value="Genomic_DNA"/>
</dbReference>
<comment type="caution">
    <text evidence="1">The sequence shown here is derived from an EMBL/GenBank/DDBJ whole genome shotgun (WGS) entry which is preliminary data.</text>
</comment>
<evidence type="ECO:0000313" key="1">
    <source>
        <dbReference type="EMBL" id="KXY51092.1"/>
    </source>
</evidence>
<proteinExistence type="predicted"/>
<evidence type="ECO:0000313" key="2">
    <source>
        <dbReference type="Proteomes" id="UP000075476"/>
    </source>
</evidence>
<protein>
    <submittedName>
        <fullName evidence="1">Uncharacterized protein</fullName>
    </submittedName>
</protein>
<sequence>MKYGDLYKHYKQKEYCFRCIALPVSEFTGDFVDLRENLVAQDAHTPDGEAIRAVRLYCYKGVVFIDREKPHVIYQAEVDYGTDKIWAREVDEFFGMQKLPSGEMVKRFVMLDNK</sequence>
<dbReference type="AlphaFoldDB" id="A0A9X0SPD8"/>
<dbReference type="Proteomes" id="UP000075476">
    <property type="component" value="Unassembled WGS sequence"/>
</dbReference>
<dbReference type="RefSeq" id="WP_061662431.1">
    <property type="nucleotide sequence ID" value="NZ_LOMO01000001.1"/>
</dbReference>
<accession>A0A9X0SPD8</accession>
<organism evidence="1 2">
    <name type="scientific">Bacillus cereus</name>
    <dbReference type="NCBI Taxonomy" id="1396"/>
    <lineage>
        <taxon>Bacteria</taxon>
        <taxon>Bacillati</taxon>
        <taxon>Bacillota</taxon>
        <taxon>Bacilli</taxon>
        <taxon>Bacillales</taxon>
        <taxon>Bacillaceae</taxon>
        <taxon>Bacillus</taxon>
        <taxon>Bacillus cereus group</taxon>
    </lineage>
</organism>